<name>A0AAV8Z4Y7_9CUCU</name>
<keyword evidence="3" id="KW-1185">Reference proteome</keyword>
<proteinExistence type="predicted"/>
<dbReference type="AlphaFoldDB" id="A0AAV8Z4Y7"/>
<evidence type="ECO:0000313" key="2">
    <source>
        <dbReference type="EMBL" id="KAJ8959255.1"/>
    </source>
</evidence>
<reference evidence="2" key="1">
    <citation type="journal article" date="2023" name="Insect Mol. Biol.">
        <title>Genome sequencing provides insights into the evolution of gene families encoding plant cell wall-degrading enzymes in longhorned beetles.</title>
        <authorList>
            <person name="Shin N.R."/>
            <person name="Okamura Y."/>
            <person name="Kirsch R."/>
            <person name="Pauchet Y."/>
        </authorList>
    </citation>
    <scope>NUCLEOTIDE SEQUENCE</scope>
    <source>
        <strain evidence="2">RBIC_L_NR</strain>
    </source>
</reference>
<comment type="caution">
    <text evidence="2">The sequence shown here is derived from an EMBL/GenBank/DDBJ whole genome shotgun (WGS) entry which is preliminary data.</text>
</comment>
<sequence length="345" mass="40658">MEPFHFLTGPKRKLNSFGNGDGGSYNTNVNQTLNYNDAQKAEDWLSSHYPEFVPGFLSFQLSDYEVFPKAMFENDILINFNGYKWWILIKEKFMYKLNEFKKKHSTASESEIKRYENLQSRPNQQFQQSRPPYQQFQQSRLPYQQYQQFQQSRPNQHFQQSQHQPHQSYWQNKSMQPGNAMPVKHNYPINQQAFGTPKNHSNTPYKPTPMSGISSIKTNLNFNEADITPRVYSYDSPFNNDRANPNNPFDINPINPNYDHPNYDHPNYDHPNYDHPNFDHPNYDHPNYDQNESEEDPPDRQDLQGPQENEEGKERKVKLGESGPATISHEMRASWLPVKQEELMA</sequence>
<feature type="compositionally biased region" description="Polar residues" evidence="1">
    <location>
        <begin position="188"/>
        <end position="212"/>
    </location>
</feature>
<accession>A0AAV8Z4Y7</accession>
<organism evidence="2 3">
    <name type="scientific">Rhamnusium bicolor</name>
    <dbReference type="NCBI Taxonomy" id="1586634"/>
    <lineage>
        <taxon>Eukaryota</taxon>
        <taxon>Metazoa</taxon>
        <taxon>Ecdysozoa</taxon>
        <taxon>Arthropoda</taxon>
        <taxon>Hexapoda</taxon>
        <taxon>Insecta</taxon>
        <taxon>Pterygota</taxon>
        <taxon>Neoptera</taxon>
        <taxon>Endopterygota</taxon>
        <taxon>Coleoptera</taxon>
        <taxon>Polyphaga</taxon>
        <taxon>Cucujiformia</taxon>
        <taxon>Chrysomeloidea</taxon>
        <taxon>Cerambycidae</taxon>
        <taxon>Lepturinae</taxon>
        <taxon>Rhagiini</taxon>
        <taxon>Rhamnusium</taxon>
    </lineage>
</organism>
<feature type="compositionally biased region" description="Low complexity" evidence="1">
    <location>
        <begin position="244"/>
        <end position="257"/>
    </location>
</feature>
<feature type="compositionally biased region" description="Basic and acidic residues" evidence="1">
    <location>
        <begin position="310"/>
        <end position="319"/>
    </location>
</feature>
<dbReference type="Proteomes" id="UP001162156">
    <property type="component" value="Unassembled WGS sequence"/>
</dbReference>
<evidence type="ECO:0000313" key="3">
    <source>
        <dbReference type="Proteomes" id="UP001162156"/>
    </source>
</evidence>
<feature type="region of interest" description="Disordered" evidence="1">
    <location>
        <begin position="146"/>
        <end position="212"/>
    </location>
</feature>
<feature type="compositionally biased region" description="Basic and acidic residues" evidence="1">
    <location>
        <begin position="261"/>
        <end position="287"/>
    </location>
</feature>
<evidence type="ECO:0000256" key="1">
    <source>
        <dbReference type="SAM" id="MobiDB-lite"/>
    </source>
</evidence>
<protein>
    <submittedName>
        <fullName evidence="2">Uncharacterized protein</fullName>
    </submittedName>
</protein>
<dbReference type="EMBL" id="JANEYF010001694">
    <property type="protein sequence ID" value="KAJ8959255.1"/>
    <property type="molecule type" value="Genomic_DNA"/>
</dbReference>
<feature type="region of interest" description="Disordered" evidence="1">
    <location>
        <begin position="236"/>
        <end position="345"/>
    </location>
</feature>
<feature type="compositionally biased region" description="Low complexity" evidence="1">
    <location>
        <begin position="146"/>
        <end position="168"/>
    </location>
</feature>
<gene>
    <name evidence="2" type="ORF">NQ314_006305</name>
</gene>